<dbReference type="Pfam" id="PF00563">
    <property type="entry name" value="EAL"/>
    <property type="match status" value="1"/>
</dbReference>
<dbReference type="InterPro" id="IPR019278">
    <property type="entry name" value="DICT_dom"/>
</dbReference>
<evidence type="ECO:0000259" key="1">
    <source>
        <dbReference type="PROSITE" id="PS50883"/>
    </source>
</evidence>
<dbReference type="CDD" id="cd01948">
    <property type="entry name" value="EAL"/>
    <property type="match status" value="1"/>
</dbReference>
<evidence type="ECO:0000313" key="3">
    <source>
        <dbReference type="Proteomes" id="UP000703038"/>
    </source>
</evidence>
<comment type="caution">
    <text evidence="2">The sequence shown here is derived from an EMBL/GenBank/DDBJ whole genome shotgun (WGS) entry which is preliminary data.</text>
</comment>
<dbReference type="Proteomes" id="UP000703038">
    <property type="component" value="Unassembled WGS sequence"/>
</dbReference>
<gene>
    <name evidence="2" type="ORF">JOE42_002197</name>
</gene>
<keyword evidence="3" id="KW-1185">Reference proteome</keyword>
<sequence length="426" mass="46108">MQRIVDPESHAVEAVLADVWGARSVYQPIVDLDSRVVVGYEALARWPAVPGVDVGRVFDEAAGRGVVRELDWACRLAALSGAAEAGLSTEYSVFINVEPHNGPVIPDFARRMLDSFDRPINVVIELTERSLMSDPATLLTVVDAARRLGCSVALDDVGANEATVTMLEFVAPDIIKLDRTLVQSDPSPAQARVIAAVRAHAEFTGATILAEGVENEEHLARARALGATLGQGWLFGRPAALPSDTSRRRDVLERTPSVVSRRRSSAGSAVPEVPSDLFEEIAPLVGRKAFVLSMARQIEDHARGAVDPLIVLSAFQRARWFAPNVVDRYADLATLHPFIAALGVGLPDEPAPGVRGAALDATERFSGEWTVTAVGRHYFAALIARDLGDVDVPDADRRFEFILTHDRRLVVSAARSLMRRVLPSRG</sequence>
<dbReference type="PROSITE" id="PS50883">
    <property type="entry name" value="EAL"/>
    <property type="match status" value="1"/>
</dbReference>
<dbReference type="SMART" id="SM00052">
    <property type="entry name" value="EAL"/>
    <property type="match status" value="1"/>
</dbReference>
<protein>
    <submittedName>
        <fullName evidence="2">EAL domain-containing protein (Putative c-di-GMP-specific phosphodiesterase class I)</fullName>
    </submittedName>
</protein>
<reference evidence="2 3" key="1">
    <citation type="submission" date="2021-01" db="EMBL/GenBank/DDBJ databases">
        <title>Genomics of switchgrass bacterial isolates.</title>
        <authorList>
            <person name="Shade A."/>
        </authorList>
    </citation>
    <scope>NUCLEOTIDE SEQUENCE [LARGE SCALE GENOMIC DNA]</scope>
    <source>
        <strain evidence="2 3">PvP111</strain>
    </source>
</reference>
<organism evidence="2 3">
    <name type="scientific">Rhodococcoides corynebacterioides</name>
    <dbReference type="NCBI Taxonomy" id="53972"/>
    <lineage>
        <taxon>Bacteria</taxon>
        <taxon>Bacillati</taxon>
        <taxon>Actinomycetota</taxon>
        <taxon>Actinomycetes</taxon>
        <taxon>Mycobacteriales</taxon>
        <taxon>Nocardiaceae</taxon>
        <taxon>Rhodococcoides</taxon>
    </lineage>
</organism>
<name>A0ABS2KU54_9NOCA</name>
<feature type="domain" description="EAL" evidence="1">
    <location>
        <begin position="1"/>
        <end position="252"/>
    </location>
</feature>
<accession>A0ABS2KU54</accession>
<dbReference type="InterPro" id="IPR050706">
    <property type="entry name" value="Cyclic-di-GMP_PDE-like"/>
</dbReference>
<dbReference type="Pfam" id="PF10069">
    <property type="entry name" value="DICT"/>
    <property type="match status" value="1"/>
</dbReference>
<dbReference type="InterPro" id="IPR001633">
    <property type="entry name" value="EAL_dom"/>
</dbReference>
<dbReference type="PANTHER" id="PTHR33121:SF76">
    <property type="entry name" value="SIGNALING PROTEIN"/>
    <property type="match status" value="1"/>
</dbReference>
<dbReference type="PANTHER" id="PTHR33121">
    <property type="entry name" value="CYCLIC DI-GMP PHOSPHODIESTERASE PDEF"/>
    <property type="match status" value="1"/>
</dbReference>
<dbReference type="InterPro" id="IPR035919">
    <property type="entry name" value="EAL_sf"/>
</dbReference>
<proteinExistence type="predicted"/>
<evidence type="ECO:0000313" key="2">
    <source>
        <dbReference type="EMBL" id="MBM7415464.1"/>
    </source>
</evidence>
<dbReference type="RefSeq" id="WP_204868507.1">
    <property type="nucleotide sequence ID" value="NZ_JAFBBK010000001.1"/>
</dbReference>
<dbReference type="EMBL" id="JAFBBK010000001">
    <property type="protein sequence ID" value="MBM7415464.1"/>
    <property type="molecule type" value="Genomic_DNA"/>
</dbReference>
<dbReference type="SUPFAM" id="SSF141868">
    <property type="entry name" value="EAL domain-like"/>
    <property type="match status" value="1"/>
</dbReference>
<dbReference type="Gene3D" id="3.20.20.450">
    <property type="entry name" value="EAL domain"/>
    <property type="match status" value="1"/>
</dbReference>